<keyword evidence="1" id="KW-0175">Coiled coil</keyword>
<protein>
    <recommendedName>
        <fullName evidence="5">DUF5667 domain-containing protein</fullName>
    </recommendedName>
</protein>
<dbReference type="EMBL" id="LQYS01000142">
    <property type="protein sequence ID" value="KYD03554.1"/>
    <property type="molecule type" value="Genomic_DNA"/>
</dbReference>
<dbReference type="AlphaFoldDB" id="A0A150KUD9"/>
<evidence type="ECO:0000313" key="4">
    <source>
        <dbReference type="Proteomes" id="UP000075455"/>
    </source>
</evidence>
<keyword evidence="2" id="KW-0732">Signal</keyword>
<dbReference type="eggNOG" id="ENOG502ZEH6">
    <property type="taxonomic scope" value="Bacteria"/>
</dbReference>
<reference evidence="3 4" key="1">
    <citation type="submission" date="2016-01" db="EMBL/GenBank/DDBJ databases">
        <title>Draft Genome Sequences of Seven Thermophilic Sporeformers Isolated from Foods.</title>
        <authorList>
            <person name="Berendsen E.M."/>
            <person name="Wells-Bennik M.H."/>
            <person name="Krawcyk A.O."/>
            <person name="De Jong A."/>
            <person name="Holsappel S."/>
            <person name="Eijlander R.T."/>
            <person name="Kuipers O.P."/>
        </authorList>
    </citation>
    <scope>NUCLEOTIDE SEQUENCE [LARGE SCALE GENOMIC DNA]</scope>
    <source>
        <strain evidence="3 4">B4119</strain>
    </source>
</reference>
<evidence type="ECO:0000256" key="1">
    <source>
        <dbReference type="SAM" id="Coils"/>
    </source>
</evidence>
<feature type="coiled-coil region" evidence="1">
    <location>
        <begin position="100"/>
        <end position="179"/>
    </location>
</feature>
<accession>A0A150KUD9</accession>
<feature type="signal peptide" evidence="2">
    <location>
        <begin position="1"/>
        <end position="39"/>
    </location>
</feature>
<dbReference type="Proteomes" id="UP000075455">
    <property type="component" value="Unassembled WGS sequence"/>
</dbReference>
<feature type="chain" id="PRO_5007563975" description="DUF5667 domain-containing protein" evidence="2">
    <location>
        <begin position="40"/>
        <end position="247"/>
    </location>
</feature>
<proteinExistence type="predicted"/>
<organism evidence="3 4">
    <name type="scientific">Saccharococcus caldoxylosilyticus</name>
    <dbReference type="NCBI Taxonomy" id="81408"/>
    <lineage>
        <taxon>Bacteria</taxon>
        <taxon>Bacillati</taxon>
        <taxon>Bacillota</taxon>
        <taxon>Bacilli</taxon>
        <taxon>Bacillales</taxon>
        <taxon>Anoxybacillaceae</taxon>
        <taxon>Saccharococcus</taxon>
    </lineage>
</organism>
<comment type="caution">
    <text evidence="3">The sequence shown here is derived from an EMBL/GenBank/DDBJ whole genome shotgun (WGS) entry which is preliminary data.</text>
</comment>
<evidence type="ECO:0000313" key="3">
    <source>
        <dbReference type="EMBL" id="KYD03554.1"/>
    </source>
</evidence>
<gene>
    <name evidence="3" type="ORF">B4119_0405</name>
</gene>
<sequence length="247" mass="28541">MTVQAAKAYGKRGVYILMKKKWIPVALATMIAIPTAAFAAEKGGAEDVQVPKKVENFLEATPILKAHGKFGKHFVKHLQINEQQEQKLLELVKQYAPEHVNEWQQTIDKRQALLKELRDLNPKEMLKEKREAIIKEREAKLDELLNQLVSGKITKEEFKQKLKEARDRGKEQLKQWKDENLPAAKEDIQKERELHKQFREAVESKDEKAIAELLPKLLEHLKVGNEKLAQMIEKMKQNQSANKENGL</sequence>
<dbReference type="STRING" id="81408.B4119_0405"/>
<dbReference type="PATRIC" id="fig|81408.3.peg.2506"/>
<evidence type="ECO:0000256" key="2">
    <source>
        <dbReference type="SAM" id="SignalP"/>
    </source>
</evidence>
<evidence type="ECO:0008006" key="5">
    <source>
        <dbReference type="Google" id="ProtNLM"/>
    </source>
</evidence>
<name>A0A150KUD9_9BACL</name>